<keyword evidence="16 24" id="KW-1133">Transmembrane helix</keyword>
<keyword evidence="14" id="KW-0418">Kinase</keyword>
<protein>
    <recommendedName>
        <fullName evidence="3">non-specific serine/threonine protein kinase</fullName>
        <ecNumber evidence="3">2.7.11.1</ecNumber>
    </recommendedName>
</protein>
<dbReference type="GO" id="GO:0005886">
    <property type="term" value="C:plasma membrane"/>
    <property type="evidence" value="ECO:0007669"/>
    <property type="project" value="UniProtKB-SubCell"/>
</dbReference>
<comment type="caution">
    <text evidence="26">The sequence shown here is derived from an EMBL/GenBank/DDBJ whole genome shotgun (WGS) entry which is preliminary data.</text>
</comment>
<comment type="similarity">
    <text evidence="2">Belongs to the protein kinase superfamily. Ser/Thr protein kinase family.</text>
</comment>
<dbReference type="Pfam" id="PF00560">
    <property type="entry name" value="LRR_1"/>
    <property type="match status" value="5"/>
</dbReference>
<evidence type="ECO:0000256" key="12">
    <source>
        <dbReference type="ARBA" id="ARBA00022737"/>
    </source>
</evidence>
<dbReference type="FunFam" id="3.80.10.10:FF:000041">
    <property type="entry name" value="LRR receptor-like serine/threonine-protein kinase ERECTA"/>
    <property type="match status" value="2"/>
</dbReference>
<dbReference type="FunFam" id="1.10.510.10:FF:000192">
    <property type="entry name" value="LRR receptor-like serine/threonine-protein kinase RPK2"/>
    <property type="match status" value="1"/>
</dbReference>
<feature type="compositionally biased region" description="Basic and acidic residues" evidence="23">
    <location>
        <begin position="1"/>
        <end position="24"/>
    </location>
</feature>
<keyword evidence="8" id="KW-0433">Leucine-rich repeat</keyword>
<evidence type="ECO:0000256" key="20">
    <source>
        <dbReference type="ARBA" id="ARBA00047899"/>
    </source>
</evidence>
<keyword evidence="11" id="KW-0732">Signal</keyword>
<evidence type="ECO:0000256" key="21">
    <source>
        <dbReference type="ARBA" id="ARBA00048679"/>
    </source>
</evidence>
<evidence type="ECO:0000259" key="25">
    <source>
        <dbReference type="PROSITE" id="PS50011"/>
    </source>
</evidence>
<feature type="transmembrane region" description="Helical" evidence="24">
    <location>
        <begin position="1282"/>
        <end position="1304"/>
    </location>
</feature>
<dbReference type="GO" id="GO:0009945">
    <property type="term" value="P:radial axis specification"/>
    <property type="evidence" value="ECO:0007669"/>
    <property type="project" value="UniProtKB-ARBA"/>
</dbReference>
<evidence type="ECO:0000256" key="9">
    <source>
        <dbReference type="ARBA" id="ARBA00022679"/>
    </source>
</evidence>
<dbReference type="InterPro" id="IPR003591">
    <property type="entry name" value="Leu-rich_rpt_typical-subtyp"/>
</dbReference>
<dbReference type="PANTHER" id="PTHR48056">
    <property type="entry name" value="LRR RECEPTOR-LIKE SERINE/THREONINE-PROTEIN KINASE-RELATED"/>
    <property type="match status" value="1"/>
</dbReference>
<comment type="catalytic activity">
    <reaction evidence="20">
        <text>L-threonyl-[protein] + ATP = O-phospho-L-threonyl-[protein] + ADP + H(+)</text>
        <dbReference type="Rhea" id="RHEA:46608"/>
        <dbReference type="Rhea" id="RHEA-COMP:11060"/>
        <dbReference type="Rhea" id="RHEA-COMP:11605"/>
        <dbReference type="ChEBI" id="CHEBI:15378"/>
        <dbReference type="ChEBI" id="CHEBI:30013"/>
        <dbReference type="ChEBI" id="CHEBI:30616"/>
        <dbReference type="ChEBI" id="CHEBI:61977"/>
        <dbReference type="ChEBI" id="CHEBI:456216"/>
        <dbReference type="EC" id="2.7.11.1"/>
    </reaction>
</comment>
<dbReference type="FunFam" id="3.80.10.10:FF:000369">
    <property type="entry name" value="LRR receptor-like serine/threonine-protein kinase RPK2"/>
    <property type="match status" value="1"/>
</dbReference>
<dbReference type="InterPro" id="IPR050647">
    <property type="entry name" value="Plant_LRR-RLKs"/>
</dbReference>
<feature type="compositionally biased region" description="Basic and acidic residues" evidence="23">
    <location>
        <begin position="303"/>
        <end position="323"/>
    </location>
</feature>
<reference evidence="26 27" key="1">
    <citation type="submission" date="2018-10" db="EMBL/GenBank/DDBJ databases">
        <title>A high-quality apple genome assembly.</title>
        <authorList>
            <person name="Hu J."/>
        </authorList>
    </citation>
    <scope>NUCLEOTIDE SEQUENCE [LARGE SCALE GENOMIC DNA]</scope>
    <source>
        <strain evidence="27">cv. HFTH1</strain>
        <tissue evidence="26">Young leaf</tissue>
    </source>
</reference>
<comment type="subcellular location">
    <subcellularLocation>
        <location evidence="1">Cell membrane</location>
        <topology evidence="1">Single-pass type I membrane protein</topology>
    </subcellularLocation>
</comment>
<keyword evidence="13 22" id="KW-0547">Nucleotide-binding</keyword>
<gene>
    <name evidence="26" type="ORF">DVH24_036990</name>
</gene>
<evidence type="ECO:0000256" key="15">
    <source>
        <dbReference type="ARBA" id="ARBA00022840"/>
    </source>
</evidence>
<evidence type="ECO:0000256" key="14">
    <source>
        <dbReference type="ARBA" id="ARBA00022777"/>
    </source>
</evidence>
<evidence type="ECO:0000256" key="3">
    <source>
        <dbReference type="ARBA" id="ARBA00012513"/>
    </source>
</evidence>
<evidence type="ECO:0000256" key="7">
    <source>
        <dbReference type="ARBA" id="ARBA00022553"/>
    </source>
</evidence>
<keyword evidence="7" id="KW-0597">Phosphoprotein</keyword>
<keyword evidence="5" id="KW-1003">Cell membrane</keyword>
<keyword evidence="15 22" id="KW-0067">ATP-binding</keyword>
<evidence type="ECO:0000256" key="11">
    <source>
        <dbReference type="ARBA" id="ARBA00022729"/>
    </source>
</evidence>
<keyword evidence="19" id="KW-0325">Glycoprotein</keyword>
<sequence length="1623" mass="177197">MDDAYRDASGSKHPRVHFESDLVNHHRNSSFPSSSSSSPSSSSSSSPRSSLESSVNGTEGGNNPCVTTTRPDHESQGALSLPEGYSSPILPWSMQSGSSAQSSQFQMMGRPAGYDPSRIPSNIFSSKPAAGMDWSVASNESLFSLHVGNNSFSRDQFAFLNKSGELYKSGELTRHDELFYIPTPLPTVTEAETIEIKIHNVEKEKVENKAPNVEAKIEENESANVEIYKVESVRENVEKESVEETEGPDESAKTEAIKPKEIWNSVASNRSDGSNNSTKSFRFPVLAGHEVEKNIPAEMDSGKLESEPHAQQEMHKQVEHEAPETPLNAATTQTTSWFSCDGSSGHGILHIEIRDAGVDDDIIGIGVVINFFTALYEEGEEASMTSRPCSRYGRPWLHELKSQWNPVHTHWLPTPSFAHLDLIRTRVRKTPNNPSKGLVGPTPPFWKDIPRGFHLVQPRQEKKKQISKESQRILLPLMREMGFSLSSSSVIKGHVFRRPTSPVFVLKLVLLLWVFFTSQNCAVLADTDASVLLELKNSVLDPSGLLSGWDGRLNSGHCSWPGVFCNSNSRVVSLNITGNGGETEGRSKTIACSDFAQLPLYGFGIRRSCEGSRGRLAGKLPPVIGKLTELRVLSLPFNGFEGEIPSEVLGLENLEVLDLEGNSITGSLPFPLNPNLRVLNLGFNRIEGEIPTSWSNYMSLEILNLAGNLVNGTIPGFIGRLKAVYLSYNSLSGDVPSEIGAKCGKLEHLDLAGNFLVHKIPSSLGNCSQLRTLLLYSNMFEEGIPAELGRLQALEVLDVSRNSLSSSLPPELGNCSQLSALVLSSMFNPLPLVNDTVVDSLLEQLNAMSDDFNYFQGTMPVEITTLPKLRILWAPRASIEGTFPSNWGGCEYLEMINLAQNFLTGEIPSGLSRCRNLQFLDVSSNRLSGELFQDLHVPCMDMFDISGNILSGSIPEYFNKTCGSPLRDFSFKYEDPSSHYVAFFASKSQVGNPLQMHGEVDGLIVAHNFAHNNFTGTLQTLPIAPERLGKQTFYAFFAGENKLSGEFPGNLFGKCEGLEWLIVNVSHNKLEGQIPAEFGTMCKSLKVLDASRNQMVGPIPPTIGKLSLVALNLSWNMLKGEIPTSLGQITDLTYLSLSGNLLTGVIPSSLGQLSSLEVLELSSNYLTGEIPNDLVNLRNLTVLLLDKNNISGQIPSGLANMTTLSSFNVSFNNISGSLPANNNLMKCSAAIGNPNLHSCPMLSQTQPALDSQGRVGDSQPLAASPMGGPAQRSGNGFSPIEIASITSASAIVSVLLALVVLFLYTRKWNPKSGTQVSTRKEVTVFTNIGVPLTFENVVRGTGSFNASNCIGNGGFGATYKAEISPGIVVAIKRLSVGRFQGVQQFHAEIKTLGRLRHPNLVTLLGYHASDTEMFLIYNYLAGGNLEKFIQERSTRAVDWRVLHKIALDIARALAYLHDQCVPRVLHRDVKPSNILLDDDFNAYLSDFGLARLLGTSETHATTGVAGTFGYVAPEYAMTCRVSDKADVYSYGVVLLELLSDKKALDPSFSSYGNGFNIVQWSCMLLRQGRAKEFFTAGLWDAGPHDDLVEVLHLAVVCTVDSLSTRPTMRQVVRRLKQLQPPSC</sequence>
<dbReference type="PROSITE" id="PS00107">
    <property type="entry name" value="PROTEIN_KINASE_ATP"/>
    <property type="match status" value="1"/>
</dbReference>
<dbReference type="EMBL" id="RDQH01000343">
    <property type="protein sequence ID" value="RXH69206.1"/>
    <property type="molecule type" value="Genomic_DNA"/>
</dbReference>
<keyword evidence="18" id="KW-0675">Receptor</keyword>
<feature type="domain" description="Protein kinase" evidence="25">
    <location>
        <begin position="1344"/>
        <end position="1618"/>
    </location>
</feature>
<evidence type="ECO:0000256" key="6">
    <source>
        <dbReference type="ARBA" id="ARBA00022527"/>
    </source>
</evidence>
<dbReference type="GO" id="GO:0009409">
    <property type="term" value="P:response to cold"/>
    <property type="evidence" value="ECO:0007669"/>
    <property type="project" value="UniProtKB-ARBA"/>
</dbReference>
<evidence type="ECO:0000313" key="26">
    <source>
        <dbReference type="EMBL" id="RXH69206.1"/>
    </source>
</evidence>
<evidence type="ECO:0000256" key="4">
    <source>
        <dbReference type="ARBA" id="ARBA00022473"/>
    </source>
</evidence>
<dbReference type="GO" id="GO:0048508">
    <property type="term" value="P:embryonic meristem development"/>
    <property type="evidence" value="ECO:0007669"/>
    <property type="project" value="UniProtKB-ARBA"/>
</dbReference>
<dbReference type="PROSITE" id="PS00108">
    <property type="entry name" value="PROTEIN_KINASE_ST"/>
    <property type="match status" value="1"/>
</dbReference>
<keyword evidence="17 24" id="KW-0472">Membrane</keyword>
<dbReference type="PROSITE" id="PS50011">
    <property type="entry name" value="PROTEIN_KINASE_DOM"/>
    <property type="match status" value="1"/>
</dbReference>
<evidence type="ECO:0000256" key="13">
    <source>
        <dbReference type="ARBA" id="ARBA00022741"/>
    </source>
</evidence>
<proteinExistence type="inferred from homology"/>
<evidence type="ECO:0000256" key="23">
    <source>
        <dbReference type="SAM" id="MobiDB-lite"/>
    </source>
</evidence>
<dbReference type="Gene3D" id="3.80.10.10">
    <property type="entry name" value="Ribonuclease Inhibitor"/>
    <property type="match status" value="4"/>
</dbReference>
<dbReference type="SUPFAM" id="SSF52058">
    <property type="entry name" value="L domain-like"/>
    <property type="match status" value="2"/>
</dbReference>
<name>A0A498HCL7_MALDO</name>
<evidence type="ECO:0000256" key="16">
    <source>
        <dbReference type="ARBA" id="ARBA00022989"/>
    </source>
</evidence>
<dbReference type="GO" id="GO:0009942">
    <property type="term" value="P:longitudinal axis specification"/>
    <property type="evidence" value="ECO:0007669"/>
    <property type="project" value="UniProtKB-ARBA"/>
</dbReference>
<dbReference type="SUPFAM" id="SSF56112">
    <property type="entry name" value="Protein kinase-like (PK-like)"/>
    <property type="match status" value="1"/>
</dbReference>
<dbReference type="Pfam" id="PF08263">
    <property type="entry name" value="LRRNT_2"/>
    <property type="match status" value="1"/>
</dbReference>
<dbReference type="InterPro" id="IPR008271">
    <property type="entry name" value="Ser/Thr_kinase_AS"/>
</dbReference>
<dbReference type="Gene3D" id="3.30.200.20">
    <property type="entry name" value="Phosphorylase Kinase, domain 1"/>
    <property type="match status" value="1"/>
</dbReference>
<dbReference type="SMART" id="SM00220">
    <property type="entry name" value="S_TKc"/>
    <property type="match status" value="1"/>
</dbReference>
<keyword evidence="9" id="KW-0808">Transferase</keyword>
<dbReference type="Pfam" id="PF13855">
    <property type="entry name" value="LRR_8"/>
    <property type="match status" value="1"/>
</dbReference>
<dbReference type="GO" id="GO:0004674">
    <property type="term" value="F:protein serine/threonine kinase activity"/>
    <property type="evidence" value="ECO:0007669"/>
    <property type="project" value="UniProtKB-KW"/>
</dbReference>
<evidence type="ECO:0000256" key="1">
    <source>
        <dbReference type="ARBA" id="ARBA00004251"/>
    </source>
</evidence>
<feature type="compositionally biased region" description="Low complexity" evidence="23">
    <location>
        <begin position="29"/>
        <end position="54"/>
    </location>
</feature>
<evidence type="ECO:0000256" key="8">
    <source>
        <dbReference type="ARBA" id="ARBA00022614"/>
    </source>
</evidence>
<dbReference type="InterPro" id="IPR001611">
    <property type="entry name" value="Leu-rich_rpt"/>
</dbReference>
<keyword evidence="10 24" id="KW-0812">Transmembrane</keyword>
<evidence type="ECO:0000256" key="17">
    <source>
        <dbReference type="ARBA" id="ARBA00023136"/>
    </source>
</evidence>
<dbReference type="Pfam" id="PF00069">
    <property type="entry name" value="Pkinase"/>
    <property type="match status" value="1"/>
</dbReference>
<evidence type="ECO:0000256" key="22">
    <source>
        <dbReference type="PROSITE-ProRule" id="PRU10141"/>
    </source>
</evidence>
<dbReference type="GO" id="GO:0009414">
    <property type="term" value="P:response to water deprivation"/>
    <property type="evidence" value="ECO:0007669"/>
    <property type="project" value="UniProtKB-ARBA"/>
</dbReference>
<evidence type="ECO:0000256" key="19">
    <source>
        <dbReference type="ARBA" id="ARBA00023180"/>
    </source>
</evidence>
<dbReference type="EC" id="2.7.11.1" evidence="3"/>
<dbReference type="PANTHER" id="PTHR48056:SF63">
    <property type="entry name" value="PROTEIN KINASE DOMAIN-CONTAINING PROTEIN"/>
    <property type="match status" value="1"/>
</dbReference>
<keyword evidence="6" id="KW-0723">Serine/threonine-protein kinase</keyword>
<evidence type="ECO:0000256" key="10">
    <source>
        <dbReference type="ARBA" id="ARBA00022692"/>
    </source>
</evidence>
<evidence type="ECO:0000256" key="18">
    <source>
        <dbReference type="ARBA" id="ARBA00023170"/>
    </source>
</evidence>
<feature type="region of interest" description="Disordered" evidence="23">
    <location>
        <begin position="1247"/>
        <end position="1272"/>
    </location>
</feature>
<dbReference type="GO" id="GO:0005524">
    <property type="term" value="F:ATP binding"/>
    <property type="evidence" value="ECO:0007669"/>
    <property type="project" value="UniProtKB-UniRule"/>
</dbReference>
<keyword evidence="12" id="KW-0677">Repeat</keyword>
<evidence type="ECO:0000313" key="27">
    <source>
        <dbReference type="Proteomes" id="UP000290289"/>
    </source>
</evidence>
<organism evidence="26 27">
    <name type="scientific">Malus domestica</name>
    <name type="common">Apple</name>
    <name type="synonym">Pyrus malus</name>
    <dbReference type="NCBI Taxonomy" id="3750"/>
    <lineage>
        <taxon>Eukaryota</taxon>
        <taxon>Viridiplantae</taxon>
        <taxon>Streptophyta</taxon>
        <taxon>Embryophyta</taxon>
        <taxon>Tracheophyta</taxon>
        <taxon>Spermatophyta</taxon>
        <taxon>Magnoliopsida</taxon>
        <taxon>eudicotyledons</taxon>
        <taxon>Gunneridae</taxon>
        <taxon>Pentapetalae</taxon>
        <taxon>rosids</taxon>
        <taxon>fabids</taxon>
        <taxon>Rosales</taxon>
        <taxon>Rosaceae</taxon>
        <taxon>Amygdaloideae</taxon>
        <taxon>Maleae</taxon>
        <taxon>Malus</taxon>
    </lineage>
</organism>
<dbReference type="Gene3D" id="1.10.510.10">
    <property type="entry name" value="Transferase(Phosphotransferase) domain 1"/>
    <property type="match status" value="1"/>
</dbReference>
<feature type="region of interest" description="Disordered" evidence="23">
    <location>
        <begin position="303"/>
        <end position="324"/>
    </location>
</feature>
<keyword evidence="27" id="KW-1185">Reference proteome</keyword>
<feature type="region of interest" description="Disordered" evidence="23">
    <location>
        <begin position="1"/>
        <end position="84"/>
    </location>
</feature>
<dbReference type="InterPro" id="IPR013210">
    <property type="entry name" value="LRR_N_plant-typ"/>
</dbReference>
<dbReference type="InterPro" id="IPR000719">
    <property type="entry name" value="Prot_kinase_dom"/>
</dbReference>
<comment type="catalytic activity">
    <reaction evidence="21">
        <text>L-seryl-[protein] + ATP = O-phospho-L-seryl-[protein] + ADP + H(+)</text>
        <dbReference type="Rhea" id="RHEA:17989"/>
        <dbReference type="Rhea" id="RHEA-COMP:9863"/>
        <dbReference type="Rhea" id="RHEA-COMP:11604"/>
        <dbReference type="ChEBI" id="CHEBI:15378"/>
        <dbReference type="ChEBI" id="CHEBI:29999"/>
        <dbReference type="ChEBI" id="CHEBI:30616"/>
        <dbReference type="ChEBI" id="CHEBI:83421"/>
        <dbReference type="ChEBI" id="CHEBI:456216"/>
        <dbReference type="EC" id="2.7.11.1"/>
    </reaction>
</comment>
<evidence type="ECO:0000256" key="5">
    <source>
        <dbReference type="ARBA" id="ARBA00022475"/>
    </source>
</evidence>
<keyword evidence="4" id="KW-0217">Developmental protein</keyword>
<evidence type="ECO:0000256" key="24">
    <source>
        <dbReference type="SAM" id="Phobius"/>
    </source>
</evidence>
<dbReference type="CDD" id="cd14066">
    <property type="entry name" value="STKc_IRAK"/>
    <property type="match status" value="1"/>
</dbReference>
<dbReference type="SMART" id="SM00369">
    <property type="entry name" value="LRR_TYP"/>
    <property type="match status" value="6"/>
</dbReference>
<accession>A0A498HCL7</accession>
<dbReference type="InterPro" id="IPR011009">
    <property type="entry name" value="Kinase-like_dom_sf"/>
</dbReference>
<dbReference type="FunFam" id="3.30.200.20:FF:000260">
    <property type="entry name" value="LRR receptor-like serine/threonine-protein kinase RPK2"/>
    <property type="match status" value="1"/>
</dbReference>
<dbReference type="Proteomes" id="UP000290289">
    <property type="component" value="Chromosome 17"/>
</dbReference>
<evidence type="ECO:0000256" key="2">
    <source>
        <dbReference type="ARBA" id="ARBA00008684"/>
    </source>
</evidence>
<dbReference type="InterPro" id="IPR032675">
    <property type="entry name" value="LRR_dom_sf"/>
</dbReference>
<feature type="binding site" evidence="22">
    <location>
        <position position="1372"/>
    </location>
    <ligand>
        <name>ATP</name>
        <dbReference type="ChEBI" id="CHEBI:30616"/>
    </ligand>
</feature>
<dbReference type="InterPro" id="IPR017441">
    <property type="entry name" value="Protein_kinase_ATP_BS"/>
</dbReference>